<dbReference type="GO" id="GO:0005737">
    <property type="term" value="C:cytoplasm"/>
    <property type="evidence" value="ECO:0007669"/>
    <property type="project" value="TreeGrafter"/>
</dbReference>
<evidence type="ECO:0000313" key="3">
    <source>
        <dbReference type="EMBL" id="SDD00767.1"/>
    </source>
</evidence>
<dbReference type="STRING" id="1285928.SAMN04487894_105185"/>
<proteinExistence type="predicted"/>
<gene>
    <name evidence="3" type="ORF">SAMN04487894_105185</name>
</gene>
<evidence type="ECO:0000259" key="2">
    <source>
        <dbReference type="Pfam" id="PF01266"/>
    </source>
</evidence>
<dbReference type="SUPFAM" id="SSF54373">
    <property type="entry name" value="FAD-linked reductases, C-terminal domain"/>
    <property type="match status" value="1"/>
</dbReference>
<dbReference type="Proteomes" id="UP000198757">
    <property type="component" value="Unassembled WGS sequence"/>
</dbReference>
<reference evidence="4" key="1">
    <citation type="submission" date="2016-10" db="EMBL/GenBank/DDBJ databases">
        <authorList>
            <person name="Varghese N."/>
            <person name="Submissions S."/>
        </authorList>
    </citation>
    <scope>NUCLEOTIDE SEQUENCE [LARGE SCALE GENOMIC DNA]</scope>
    <source>
        <strain evidence="4">DSM 25811 / CCM 8410 / LMG 26954 / E90</strain>
    </source>
</reference>
<dbReference type="InterPro" id="IPR036188">
    <property type="entry name" value="FAD/NAD-bd_sf"/>
</dbReference>
<evidence type="ECO:0000256" key="1">
    <source>
        <dbReference type="ARBA" id="ARBA00023002"/>
    </source>
</evidence>
<dbReference type="Pfam" id="PF01266">
    <property type="entry name" value="DAO"/>
    <property type="match status" value="1"/>
</dbReference>
<dbReference type="PANTHER" id="PTHR13847">
    <property type="entry name" value="SARCOSINE DEHYDROGENASE-RELATED"/>
    <property type="match status" value="1"/>
</dbReference>
<organism evidence="3 4">
    <name type="scientific">Niabella drilacis (strain DSM 25811 / CCM 8410 / CCUG 62505 / LMG 26954 / E90)</name>
    <dbReference type="NCBI Taxonomy" id="1285928"/>
    <lineage>
        <taxon>Bacteria</taxon>
        <taxon>Pseudomonadati</taxon>
        <taxon>Bacteroidota</taxon>
        <taxon>Chitinophagia</taxon>
        <taxon>Chitinophagales</taxon>
        <taxon>Chitinophagaceae</taxon>
        <taxon>Niabella</taxon>
    </lineage>
</organism>
<name>A0A1G6R9Q5_NIADE</name>
<dbReference type="RefSeq" id="WP_090390157.1">
    <property type="nucleotide sequence ID" value="NZ_FMZO01000005.1"/>
</dbReference>
<accession>A0A1G6R9Q5</accession>
<keyword evidence="1" id="KW-0560">Oxidoreductase</keyword>
<keyword evidence="4" id="KW-1185">Reference proteome</keyword>
<dbReference type="EMBL" id="FMZO01000005">
    <property type="protein sequence ID" value="SDD00767.1"/>
    <property type="molecule type" value="Genomic_DNA"/>
</dbReference>
<dbReference type="OrthoDB" id="9794226at2"/>
<evidence type="ECO:0000313" key="4">
    <source>
        <dbReference type="Proteomes" id="UP000198757"/>
    </source>
</evidence>
<dbReference type="InterPro" id="IPR006076">
    <property type="entry name" value="FAD-dep_OxRdtase"/>
</dbReference>
<dbReference type="Gene3D" id="3.50.50.60">
    <property type="entry name" value="FAD/NAD(P)-binding domain"/>
    <property type="match status" value="2"/>
</dbReference>
<dbReference type="PANTHER" id="PTHR13847:SF289">
    <property type="entry name" value="GLYCINE OXIDASE"/>
    <property type="match status" value="1"/>
</dbReference>
<dbReference type="SUPFAM" id="SSF51905">
    <property type="entry name" value="FAD/NAD(P)-binding domain"/>
    <property type="match status" value="1"/>
</dbReference>
<dbReference type="Gene3D" id="3.30.9.10">
    <property type="entry name" value="D-Amino Acid Oxidase, subunit A, domain 2"/>
    <property type="match status" value="1"/>
</dbReference>
<dbReference type="AlphaFoldDB" id="A0A1G6R9Q5"/>
<sequence>MKVVIIGAGIAGLSAAYYLNKEGWDVQVLEKGDGLNNCSYGNAGMIVPSHFTPLAAPGIVSQGIKWMLSSKSPFYVRPSLNLSLLDWGIRFLKHTNEKHVSRSAGPVRDLNLYSSRLYDELAATPGFDFELRQNGIMMLYKTAAMAHEEAELAEKAQRLGLEVAVHDKNGIRELEPGLEMDVAGGVLYRCDGILYPPQLMRQLTRQLLSAGVQIHYQTEVTGFKSSGRTLTEVVTTKGDFKADEVVVATGYELPELASVLQLKLPLMPGKGYSFMYHPGPGISMIHGALLLEARVAVTPMNGQIRFSGTMELGPANNKIYSNRVRGIVEAVPRYFPGCRPAFPTGTWYGYRPCPPDGLPYLGRVKKINNLSIAGGGGMMGLSLGPAYGKTIANILSGKDTATQIEVFNPDRF</sequence>
<protein>
    <submittedName>
        <fullName evidence="3">D-amino-acid dehydrogenase</fullName>
    </submittedName>
</protein>
<feature type="domain" description="FAD dependent oxidoreductase" evidence="2">
    <location>
        <begin position="2"/>
        <end position="393"/>
    </location>
</feature>
<dbReference type="GO" id="GO:0016491">
    <property type="term" value="F:oxidoreductase activity"/>
    <property type="evidence" value="ECO:0007669"/>
    <property type="project" value="UniProtKB-KW"/>
</dbReference>